<dbReference type="InterPro" id="IPR013096">
    <property type="entry name" value="Cupin_2"/>
</dbReference>
<dbReference type="Proteomes" id="UP000178659">
    <property type="component" value="Unassembled WGS sequence"/>
</dbReference>
<dbReference type="GO" id="GO:0016051">
    <property type="term" value="P:carbohydrate biosynthetic process"/>
    <property type="evidence" value="ECO:0007669"/>
    <property type="project" value="InterPro"/>
</dbReference>
<evidence type="ECO:0000313" key="4">
    <source>
        <dbReference type="Proteomes" id="UP000178659"/>
    </source>
</evidence>
<organism evidence="3 4">
    <name type="scientific">Candidatus Blackburnbacteria bacterium RIFCSPLOWO2_01_FULL_40_20</name>
    <dbReference type="NCBI Taxonomy" id="1797519"/>
    <lineage>
        <taxon>Bacteria</taxon>
        <taxon>Candidatus Blackburniibacteriota</taxon>
    </lineage>
</organism>
<dbReference type="InterPro" id="IPR011051">
    <property type="entry name" value="RmlC_Cupin_sf"/>
</dbReference>
<dbReference type="Pfam" id="PF07883">
    <property type="entry name" value="Cupin_2"/>
    <property type="match status" value="1"/>
</dbReference>
<dbReference type="PANTHER" id="PTHR42966:SF1">
    <property type="entry name" value="SIALIC ACID SYNTHASE"/>
    <property type="match status" value="1"/>
</dbReference>
<comment type="caution">
    <text evidence="3">The sequence shown here is derived from an EMBL/GenBank/DDBJ whole genome shotgun (WGS) entry which is preliminary data.</text>
</comment>
<dbReference type="InterPro" id="IPR013785">
    <property type="entry name" value="Aldolase_TIM"/>
</dbReference>
<name>A0A1G1VB24_9BACT</name>
<dbReference type="InterPro" id="IPR051690">
    <property type="entry name" value="PseI-like"/>
</dbReference>
<dbReference type="Gene3D" id="3.20.20.70">
    <property type="entry name" value="Aldolase class I"/>
    <property type="match status" value="1"/>
</dbReference>
<protein>
    <submittedName>
        <fullName evidence="3">Spore coat protein</fullName>
    </submittedName>
</protein>
<keyword evidence="3" id="KW-0167">Capsid protein</keyword>
<dbReference type="PANTHER" id="PTHR42966">
    <property type="entry name" value="N-ACETYLNEURAMINATE SYNTHASE"/>
    <property type="match status" value="1"/>
</dbReference>
<dbReference type="Gene3D" id="3.90.1210.10">
    <property type="entry name" value="Antifreeze-like/N-acetylneuraminic acid synthase C-terminal domain"/>
    <property type="match status" value="1"/>
</dbReference>
<evidence type="ECO:0000313" key="3">
    <source>
        <dbReference type="EMBL" id="OGY12556.1"/>
    </source>
</evidence>
<dbReference type="CDD" id="cd11611">
    <property type="entry name" value="SAF"/>
    <property type="match status" value="1"/>
</dbReference>
<dbReference type="GO" id="GO:0047444">
    <property type="term" value="F:N-acylneuraminate-9-phosphate synthase activity"/>
    <property type="evidence" value="ECO:0007669"/>
    <property type="project" value="TreeGrafter"/>
</dbReference>
<evidence type="ECO:0000259" key="2">
    <source>
        <dbReference type="Pfam" id="PF07883"/>
    </source>
</evidence>
<gene>
    <name evidence="3" type="ORF">A3A77_00510</name>
</gene>
<proteinExistence type="predicted"/>
<dbReference type="AlphaFoldDB" id="A0A1G1VB24"/>
<accession>A0A1G1VB24</accession>
<reference evidence="3 4" key="1">
    <citation type="journal article" date="2016" name="Nat. Commun.">
        <title>Thousands of microbial genomes shed light on interconnected biogeochemical processes in an aquifer system.</title>
        <authorList>
            <person name="Anantharaman K."/>
            <person name="Brown C.T."/>
            <person name="Hug L.A."/>
            <person name="Sharon I."/>
            <person name="Castelle C.J."/>
            <person name="Probst A.J."/>
            <person name="Thomas B.C."/>
            <person name="Singh A."/>
            <person name="Wilkins M.J."/>
            <person name="Karaoz U."/>
            <person name="Brodie E.L."/>
            <person name="Williams K.H."/>
            <person name="Hubbard S.S."/>
            <person name="Banfield J.F."/>
        </authorList>
    </citation>
    <scope>NUCLEOTIDE SEQUENCE [LARGE SCALE GENOMIC DNA]</scope>
</reference>
<dbReference type="Gene3D" id="2.60.120.10">
    <property type="entry name" value="Jelly Rolls"/>
    <property type="match status" value="1"/>
</dbReference>
<dbReference type="InterPro" id="IPR014710">
    <property type="entry name" value="RmlC-like_jellyroll"/>
</dbReference>
<evidence type="ECO:0000259" key="1">
    <source>
        <dbReference type="Pfam" id="PF03102"/>
    </source>
</evidence>
<dbReference type="SUPFAM" id="SSF51569">
    <property type="entry name" value="Aldolase"/>
    <property type="match status" value="1"/>
</dbReference>
<sequence length="501" mass="57753">MTKKYAPLIIFEMANNHMGDVKHGIKIVHKFAKAAEKFNSFNFAFKLQARDIDTFIHPDFKSRQDIKYVKRFSETRLTKKEYKTLKKEIEKCGFVSICTPFDEASVDLIEELDFQIIKIASCSLADWPLLERIAKTNKPIIFSTGGARLEDIDQVVSFFQHRDKEFALMHCVGEYPTLKDNLQLNQIDLLRERYPDVPVGYSTHKEPENNLAIALALAKGARIIEKHVGVRTKKYDLNTYSSTPKQVEKSLKIASEALKMGGVIEKRHTISEKEKADLRQFQRGVFANCDIIAGEPVNLKNTFFAFPNSDGQIITNNLSKYVVFTAKKDVKKNQPVMNTDVVSINIRESVYKIVSKVQKMLNNNKIVLPSKLEWQISHHYGLENFHKNGAVLITVVNREYAKKILVLLPKQIHPSHLHRKKEETFHVLSGDFILYLNNKKQVHKAGEVVIVERNIHHWFTTNKGVILEEVSTTAVPNDSFYEDEKITQNKNRKTYLTYWQD</sequence>
<dbReference type="Pfam" id="PF03102">
    <property type="entry name" value="NeuB"/>
    <property type="match status" value="1"/>
</dbReference>
<dbReference type="EMBL" id="MHCC01000027">
    <property type="protein sequence ID" value="OGY12556.1"/>
    <property type="molecule type" value="Genomic_DNA"/>
</dbReference>
<dbReference type="SUPFAM" id="SSF51182">
    <property type="entry name" value="RmlC-like cupins"/>
    <property type="match status" value="1"/>
</dbReference>
<feature type="domain" description="Cupin type-2" evidence="2">
    <location>
        <begin position="406"/>
        <end position="463"/>
    </location>
</feature>
<feature type="domain" description="PseI/NeuA/B-like" evidence="1">
    <location>
        <begin position="45"/>
        <end position="240"/>
    </location>
</feature>
<dbReference type="InterPro" id="IPR013132">
    <property type="entry name" value="PseI/NeuA/B-like_N"/>
</dbReference>
<keyword evidence="3" id="KW-0946">Virion</keyword>